<dbReference type="PANTHER" id="PTHR34958:SF1">
    <property type="entry name" value="ARMADILLO-LIKE HELICAL DOMAIN-CONTAINING PROTEIN"/>
    <property type="match status" value="1"/>
</dbReference>
<reference evidence="1 2" key="1">
    <citation type="submission" date="2020-06" db="EMBL/GenBank/DDBJ databases">
        <title>Transcriptomic and genomic resources for Thalictrum thalictroides and T. hernandezii: Facilitating candidate gene discovery in an emerging model plant lineage.</title>
        <authorList>
            <person name="Arias T."/>
            <person name="Riano-Pachon D.M."/>
            <person name="Di Stilio V.S."/>
        </authorList>
    </citation>
    <scope>NUCLEOTIDE SEQUENCE [LARGE SCALE GENOMIC DNA]</scope>
    <source>
        <strain evidence="2">cv. WT478/WT964</strain>
        <tissue evidence="1">Leaves</tissue>
    </source>
</reference>
<name>A0A7J6UY25_THATH</name>
<evidence type="ECO:0000313" key="2">
    <source>
        <dbReference type="Proteomes" id="UP000554482"/>
    </source>
</evidence>
<accession>A0A7J6UY25</accession>
<gene>
    <name evidence="1" type="ORF">FRX31_032906</name>
</gene>
<dbReference type="EMBL" id="JABWDY010041311">
    <property type="protein sequence ID" value="KAF5177507.1"/>
    <property type="molecule type" value="Genomic_DNA"/>
</dbReference>
<dbReference type="Proteomes" id="UP000554482">
    <property type="component" value="Unassembled WGS sequence"/>
</dbReference>
<protein>
    <submittedName>
        <fullName evidence="1">Armadillo-type fold containing protein</fullName>
    </submittedName>
</protein>
<comment type="caution">
    <text evidence="1">The sequence shown here is derived from an EMBL/GenBank/DDBJ whole genome shotgun (WGS) entry which is preliminary data.</text>
</comment>
<keyword evidence="2" id="KW-1185">Reference proteome</keyword>
<organism evidence="1 2">
    <name type="scientific">Thalictrum thalictroides</name>
    <name type="common">Rue-anemone</name>
    <name type="synonym">Anemone thalictroides</name>
    <dbReference type="NCBI Taxonomy" id="46969"/>
    <lineage>
        <taxon>Eukaryota</taxon>
        <taxon>Viridiplantae</taxon>
        <taxon>Streptophyta</taxon>
        <taxon>Embryophyta</taxon>
        <taxon>Tracheophyta</taxon>
        <taxon>Spermatophyta</taxon>
        <taxon>Magnoliopsida</taxon>
        <taxon>Ranunculales</taxon>
        <taxon>Ranunculaceae</taxon>
        <taxon>Thalictroideae</taxon>
        <taxon>Thalictrum</taxon>
    </lineage>
</organism>
<proteinExistence type="predicted"/>
<dbReference type="PANTHER" id="PTHR34958">
    <property type="entry name" value="CONDITIONAL LOSS-OF-GROWTH 1"/>
    <property type="match status" value="1"/>
</dbReference>
<dbReference type="OrthoDB" id="1905883at2759"/>
<evidence type="ECO:0000313" key="1">
    <source>
        <dbReference type="EMBL" id="KAF5177507.1"/>
    </source>
</evidence>
<dbReference type="AlphaFoldDB" id="A0A7J6UY25"/>
<sequence length="581" mass="64655">MFYHVADESVKAASNATEFLDEQVDLLGGIEFICIEYSQANSREEKRNLFLVLLDYALHHINEACVAAGYSEYSNDEIQLIATTLSLSDAPEAFCISVKHGVQGIGELIRGSISAALSRYPNKERLNMLLEKVTKKLEIIISAFSHLDEEFSDMIWMTKLYNSLTVLGDGSIESIVGMKAKQSWATLHSLLHSERIAYRQNGYIWLVELLLTEINEEKDKSKKQNIWSSIKKLQLQIGLAGSKDHSNDLEVSLPIWILCGLLKSKHNIIRWGFLFVIEKLLMRCKLLLDENELQDSGSSEVVGYDHGDSRLEKANAVIDILSSALSLVAQINETDRINILKMCDMLFSQLCLRLFSATEMSLGDAANLDKVFGCTEKSEKGNEYSHVHQERSDHTAEFPDEIDSMPSTDHNRLSICKTASLAALLLQGQAIVPMQLVSRVPTALLYWPLIQLAGAAADDIALGVAVGSKGRGNLPGAASDIRAALLLLLIGKCTADSAAFQEVGGEEFFRELLDDTDSRVAYYCSAFLLKKMMTEEPETYQRMLQSLIFRAQQSNNEKLLENPYLQIRGILQLSNDLGTGL</sequence>